<evidence type="ECO:0000256" key="2">
    <source>
        <dbReference type="ARBA" id="ARBA00022840"/>
    </source>
</evidence>
<dbReference type="STRING" id="1314781.A0A165DDZ8"/>
<keyword evidence="6" id="KW-0808">Transferase</keyword>
<feature type="domain" description="Protein kinase" evidence="5">
    <location>
        <begin position="338"/>
        <end position="665"/>
    </location>
</feature>
<evidence type="ECO:0000256" key="1">
    <source>
        <dbReference type="ARBA" id="ARBA00022741"/>
    </source>
</evidence>
<evidence type="ECO:0000313" key="6">
    <source>
        <dbReference type="EMBL" id="KZV84323.1"/>
    </source>
</evidence>
<dbReference type="PANTHER" id="PTHR24346:SF72">
    <property type="entry name" value="CAMK PROTEIN KINASE"/>
    <property type="match status" value="1"/>
</dbReference>
<dbReference type="GO" id="GO:0005524">
    <property type="term" value="F:ATP binding"/>
    <property type="evidence" value="ECO:0007669"/>
    <property type="project" value="UniProtKB-UniRule"/>
</dbReference>
<evidence type="ECO:0000313" key="7">
    <source>
        <dbReference type="Proteomes" id="UP000077266"/>
    </source>
</evidence>
<proteinExistence type="predicted"/>
<feature type="region of interest" description="Disordered" evidence="4">
    <location>
        <begin position="49"/>
        <end position="121"/>
    </location>
</feature>
<keyword evidence="6" id="KW-0418">Kinase</keyword>
<dbReference type="GO" id="GO:0045719">
    <property type="term" value="P:negative regulation of glycogen biosynthetic process"/>
    <property type="evidence" value="ECO:0007669"/>
    <property type="project" value="TreeGrafter"/>
</dbReference>
<feature type="compositionally biased region" description="Pro residues" evidence="4">
    <location>
        <begin position="99"/>
        <end position="114"/>
    </location>
</feature>
<keyword evidence="2 3" id="KW-0067">ATP-binding</keyword>
<evidence type="ECO:0000259" key="5">
    <source>
        <dbReference type="PROSITE" id="PS50011"/>
    </source>
</evidence>
<dbReference type="OrthoDB" id="10252171at2759"/>
<dbReference type="InterPro" id="IPR017441">
    <property type="entry name" value="Protein_kinase_ATP_BS"/>
</dbReference>
<dbReference type="InParanoid" id="A0A165DDZ8"/>
<dbReference type="GO" id="GO:0005829">
    <property type="term" value="C:cytosol"/>
    <property type="evidence" value="ECO:0007669"/>
    <property type="project" value="TreeGrafter"/>
</dbReference>
<dbReference type="PROSITE" id="PS00107">
    <property type="entry name" value="PROTEIN_KINASE_ATP"/>
    <property type="match status" value="1"/>
</dbReference>
<dbReference type="PROSITE" id="PS50011">
    <property type="entry name" value="PROTEIN_KINASE_DOM"/>
    <property type="match status" value="1"/>
</dbReference>
<dbReference type="InterPro" id="IPR011009">
    <property type="entry name" value="Kinase-like_dom_sf"/>
</dbReference>
<dbReference type="InterPro" id="IPR008271">
    <property type="entry name" value="Ser/Thr_kinase_AS"/>
</dbReference>
<dbReference type="PANTHER" id="PTHR24346">
    <property type="entry name" value="MAP/MICROTUBULE AFFINITY-REGULATING KINASE"/>
    <property type="match status" value="1"/>
</dbReference>
<evidence type="ECO:0000256" key="3">
    <source>
        <dbReference type="PROSITE-ProRule" id="PRU10141"/>
    </source>
</evidence>
<feature type="binding site" evidence="3">
    <location>
        <position position="371"/>
    </location>
    <ligand>
        <name>ATP</name>
        <dbReference type="ChEBI" id="CHEBI:30616"/>
    </ligand>
</feature>
<dbReference type="EMBL" id="KV426230">
    <property type="protein sequence ID" value="KZV84323.1"/>
    <property type="molecule type" value="Genomic_DNA"/>
</dbReference>
<dbReference type="SUPFAM" id="SSF56112">
    <property type="entry name" value="Protein kinase-like (PK-like)"/>
    <property type="match status" value="1"/>
</dbReference>
<evidence type="ECO:0000256" key="4">
    <source>
        <dbReference type="SAM" id="MobiDB-lite"/>
    </source>
</evidence>
<gene>
    <name evidence="6" type="ORF">EXIGLDRAFT_655158</name>
</gene>
<feature type="region of interest" description="Disordered" evidence="4">
    <location>
        <begin position="148"/>
        <end position="188"/>
    </location>
</feature>
<dbReference type="GO" id="GO:0005634">
    <property type="term" value="C:nucleus"/>
    <property type="evidence" value="ECO:0007669"/>
    <property type="project" value="TreeGrafter"/>
</dbReference>
<feature type="region of interest" description="Disordered" evidence="4">
    <location>
        <begin position="278"/>
        <end position="317"/>
    </location>
</feature>
<name>A0A165DDZ8_EXIGL</name>
<dbReference type="SMART" id="SM00220">
    <property type="entry name" value="S_TKc"/>
    <property type="match status" value="1"/>
</dbReference>
<dbReference type="GO" id="GO:0004674">
    <property type="term" value="F:protein serine/threonine kinase activity"/>
    <property type="evidence" value="ECO:0007669"/>
    <property type="project" value="TreeGrafter"/>
</dbReference>
<keyword evidence="1 3" id="KW-0547">Nucleotide-binding</keyword>
<dbReference type="Gene3D" id="3.30.200.20">
    <property type="entry name" value="Phosphorylase Kinase, domain 1"/>
    <property type="match status" value="1"/>
</dbReference>
<dbReference type="Pfam" id="PF00069">
    <property type="entry name" value="Pkinase"/>
    <property type="match status" value="2"/>
</dbReference>
<protein>
    <submittedName>
        <fullName evidence="6">Kinase-like protein</fullName>
    </submittedName>
</protein>
<dbReference type="AlphaFoldDB" id="A0A165DDZ8"/>
<dbReference type="PROSITE" id="PS00108">
    <property type="entry name" value="PROTEIN_KINASE_ST"/>
    <property type="match status" value="1"/>
</dbReference>
<accession>A0A165DDZ8</accession>
<dbReference type="InterPro" id="IPR000719">
    <property type="entry name" value="Prot_kinase_dom"/>
</dbReference>
<keyword evidence="7" id="KW-1185">Reference proteome</keyword>
<dbReference type="Gene3D" id="1.10.510.10">
    <property type="entry name" value="Transferase(Phosphotransferase) domain 1"/>
    <property type="match status" value="1"/>
</dbReference>
<sequence length="674" mass="74636">MTREATPIFCRVDYRPGSVAPLGLVVPFLLRTRTTKTLIGARWAPSDMLDTLPSPRLRRAKGRLSNATPPVTPVKTRPRAQSQPGAPPTAGNLDDDGVPPVPPLPQFPLSPPYTPGRRTPFSSIRSPLGSFNIQGVLRSILPSRVFKSKSTTTTAPLTPDPSPLRQPETRPGNPVCGRPSTALDESEEERPLLASAQASVTSFQSRCAANASTVSLSDKDLVDDRRSSFSSLSTIKTETEESASLSSPVSLLSPHTVKSFAFDDSPVLVAEPESAPVGFSFPPTSPHTPRQRPTPWSSTSEDTPTPPARPAPLRRLGSTYSDHFQPEHVLCADFLLKYALNGEIGSGGYGFVLTAHVRTTGEEVAVKFVKKSHLGPEQWAVDPRNGGRLPVEAYLLLTLEHPSIISCLDVFEDGAYFYLVLELHGSPWAKHASPQNSPTRREYYRPNLDELDGEWQETNPNPVLELPEHLKNAPHLNILRPALCSRRPSQDLFECIEHNQLSEEEAQYVFAQIADAVLYMHERGVIHRDIKDENILIDRNLRVKLIDFGSAVQEDTTAPSPVYSIFYGTPTYASSEIMNRKLYLARPAEIWTLGILLCNIVWGCSPFVDDEAARTADMHLPRFFPNDRWSDSRAVSCCLDLVQRCLHPNPELRLTIESVVRHPWIRAQFPDLAI</sequence>
<dbReference type="GO" id="GO:0035556">
    <property type="term" value="P:intracellular signal transduction"/>
    <property type="evidence" value="ECO:0007669"/>
    <property type="project" value="TreeGrafter"/>
</dbReference>
<reference evidence="6 7" key="1">
    <citation type="journal article" date="2016" name="Mol. Biol. Evol.">
        <title>Comparative Genomics of Early-Diverging Mushroom-Forming Fungi Provides Insights into the Origins of Lignocellulose Decay Capabilities.</title>
        <authorList>
            <person name="Nagy L.G."/>
            <person name="Riley R."/>
            <person name="Tritt A."/>
            <person name="Adam C."/>
            <person name="Daum C."/>
            <person name="Floudas D."/>
            <person name="Sun H."/>
            <person name="Yadav J.S."/>
            <person name="Pangilinan J."/>
            <person name="Larsson K.H."/>
            <person name="Matsuura K."/>
            <person name="Barry K."/>
            <person name="Labutti K."/>
            <person name="Kuo R."/>
            <person name="Ohm R.A."/>
            <person name="Bhattacharya S.S."/>
            <person name="Shirouzu T."/>
            <person name="Yoshinaga Y."/>
            <person name="Martin F.M."/>
            <person name="Grigoriev I.V."/>
            <person name="Hibbett D.S."/>
        </authorList>
    </citation>
    <scope>NUCLEOTIDE SEQUENCE [LARGE SCALE GENOMIC DNA]</scope>
    <source>
        <strain evidence="6 7">HHB12029</strain>
    </source>
</reference>
<organism evidence="6 7">
    <name type="scientific">Exidia glandulosa HHB12029</name>
    <dbReference type="NCBI Taxonomy" id="1314781"/>
    <lineage>
        <taxon>Eukaryota</taxon>
        <taxon>Fungi</taxon>
        <taxon>Dikarya</taxon>
        <taxon>Basidiomycota</taxon>
        <taxon>Agaricomycotina</taxon>
        <taxon>Agaricomycetes</taxon>
        <taxon>Auriculariales</taxon>
        <taxon>Exidiaceae</taxon>
        <taxon>Exidia</taxon>
    </lineage>
</organism>
<dbReference type="Proteomes" id="UP000077266">
    <property type="component" value="Unassembled WGS sequence"/>
</dbReference>